<protein>
    <submittedName>
        <fullName evidence="3">Uncharacterized protein</fullName>
    </submittedName>
</protein>
<feature type="region of interest" description="Disordered" evidence="2">
    <location>
        <begin position="48"/>
        <end position="237"/>
    </location>
</feature>
<comment type="caution">
    <text evidence="3">The sequence shown here is derived from an EMBL/GenBank/DDBJ whole genome shotgun (WGS) entry which is preliminary data.</text>
</comment>
<dbReference type="PANTHER" id="PTHR47372">
    <property type="entry name" value="DAUER UP-REGULATED-RELATED"/>
    <property type="match status" value="1"/>
</dbReference>
<dbReference type="Proteomes" id="UP001222027">
    <property type="component" value="Unassembled WGS sequence"/>
</dbReference>
<comment type="similarity">
    <text evidence="1">Belongs to the LEA type 4 family.</text>
</comment>
<dbReference type="SUPFAM" id="SSF58113">
    <property type="entry name" value="Apolipoprotein A-I"/>
    <property type="match status" value="1"/>
</dbReference>
<feature type="compositionally biased region" description="Basic and acidic residues" evidence="2">
    <location>
        <begin position="141"/>
        <end position="158"/>
    </location>
</feature>
<reference evidence="3 4" key="1">
    <citation type="submission" date="2022-12" db="EMBL/GenBank/DDBJ databases">
        <title>Chromosome-scale assembly of the Ensete ventricosum genome.</title>
        <authorList>
            <person name="Dussert Y."/>
            <person name="Stocks J."/>
            <person name="Wendawek A."/>
            <person name="Woldeyes F."/>
            <person name="Nichols R.A."/>
            <person name="Borrell J.S."/>
        </authorList>
    </citation>
    <scope>NUCLEOTIDE SEQUENCE [LARGE SCALE GENOMIC DNA]</scope>
    <source>
        <strain evidence="4">cv. Maze</strain>
        <tissue evidence="3">Seeds</tissue>
    </source>
</reference>
<dbReference type="Gene3D" id="1.10.287.700">
    <property type="entry name" value="Helix hairpin bin"/>
    <property type="match status" value="1"/>
</dbReference>
<evidence type="ECO:0000313" key="4">
    <source>
        <dbReference type="Proteomes" id="UP001222027"/>
    </source>
</evidence>
<feature type="compositionally biased region" description="Basic and acidic residues" evidence="2">
    <location>
        <begin position="79"/>
        <end position="114"/>
    </location>
</feature>
<feature type="compositionally biased region" description="Polar residues" evidence="2">
    <location>
        <begin position="51"/>
        <end position="60"/>
    </location>
</feature>
<keyword evidence="4" id="KW-1185">Reference proteome</keyword>
<evidence type="ECO:0000256" key="1">
    <source>
        <dbReference type="ARBA" id="ARBA00010753"/>
    </source>
</evidence>
<feature type="compositionally biased region" description="Basic and acidic residues" evidence="2">
    <location>
        <begin position="181"/>
        <end position="237"/>
    </location>
</feature>
<dbReference type="AlphaFoldDB" id="A0AAV8R286"/>
<evidence type="ECO:0000313" key="3">
    <source>
        <dbReference type="EMBL" id="KAJ8490322.1"/>
    </source>
</evidence>
<feature type="compositionally biased region" description="Low complexity" evidence="2">
    <location>
        <begin position="127"/>
        <end position="140"/>
    </location>
</feature>
<sequence length="237" mass="25482">MKAEHLASMATMLGGSRSGVFNLTKAFPNPSLPTRSAPLKPSRLCFPYARRSSQANSNESDYGDVGEGEDAGKARKASQRAEDSMKEYVKEAKEKVEEAKEETGSVAEKAKETAEQGTSTMADKSKATASAAREIASGAAEKTKEKTKSVGERAKESAEEGVETAHSIGERAKQTMQEAWEAAKETTHKIKETVVGKDEEDTLKDAGKGGTKEDVRAARESVEEAAARKHGRDELKD</sequence>
<accession>A0AAV8R286</accession>
<name>A0AAV8R286_ENSVE</name>
<dbReference type="EMBL" id="JAQQAF010000004">
    <property type="protein sequence ID" value="KAJ8490322.1"/>
    <property type="molecule type" value="Genomic_DNA"/>
</dbReference>
<evidence type="ECO:0000256" key="2">
    <source>
        <dbReference type="SAM" id="MobiDB-lite"/>
    </source>
</evidence>
<gene>
    <name evidence="3" type="ORF">OPV22_012043</name>
</gene>
<proteinExistence type="inferred from homology"/>
<dbReference type="PANTHER" id="PTHR47372:SF24">
    <property type="entry name" value="LATE EMBRYOGENESIS ABUNDANT PROTEIN (LEA) FAMILY PROTEIN"/>
    <property type="match status" value="1"/>
</dbReference>
<organism evidence="3 4">
    <name type="scientific">Ensete ventricosum</name>
    <name type="common">Abyssinian banana</name>
    <name type="synonym">Musa ensete</name>
    <dbReference type="NCBI Taxonomy" id="4639"/>
    <lineage>
        <taxon>Eukaryota</taxon>
        <taxon>Viridiplantae</taxon>
        <taxon>Streptophyta</taxon>
        <taxon>Embryophyta</taxon>
        <taxon>Tracheophyta</taxon>
        <taxon>Spermatophyta</taxon>
        <taxon>Magnoliopsida</taxon>
        <taxon>Liliopsida</taxon>
        <taxon>Zingiberales</taxon>
        <taxon>Musaceae</taxon>
        <taxon>Ensete</taxon>
    </lineage>
</organism>